<feature type="region of interest" description="Disordered" evidence="1">
    <location>
        <begin position="55"/>
        <end position="76"/>
    </location>
</feature>
<dbReference type="InterPro" id="IPR025392">
    <property type="entry name" value="DUF4124"/>
</dbReference>
<proteinExistence type="predicted"/>
<keyword evidence="5" id="KW-1185">Reference proteome</keyword>
<name>A0A4Y9SUH8_9BURK</name>
<sequence>MTTSLKLSVSLALLACGAAHAQIYKCTAPDGRVEYTDINRGSYCKAMDLPGLTIPAPARRVAPSPRNAQPAPAAAT</sequence>
<protein>
    <submittedName>
        <fullName evidence="4">DUF4124 domain-containing protein</fullName>
    </submittedName>
</protein>
<dbReference type="RefSeq" id="WP_135199994.1">
    <property type="nucleotide sequence ID" value="NZ_SPVG01000024.1"/>
</dbReference>
<dbReference type="EMBL" id="SPVG01000024">
    <property type="protein sequence ID" value="TFW30281.1"/>
    <property type="molecule type" value="Genomic_DNA"/>
</dbReference>
<feature type="non-terminal residue" evidence="4">
    <location>
        <position position="76"/>
    </location>
</feature>
<evidence type="ECO:0000256" key="1">
    <source>
        <dbReference type="SAM" id="MobiDB-lite"/>
    </source>
</evidence>
<keyword evidence="2" id="KW-0732">Signal</keyword>
<evidence type="ECO:0000256" key="2">
    <source>
        <dbReference type="SAM" id="SignalP"/>
    </source>
</evidence>
<comment type="caution">
    <text evidence="4">The sequence shown here is derived from an EMBL/GenBank/DDBJ whole genome shotgun (WGS) entry which is preliminary data.</text>
</comment>
<feature type="chain" id="PRO_5021481128" evidence="2">
    <location>
        <begin position="22"/>
        <end position="76"/>
    </location>
</feature>
<dbReference type="OrthoDB" id="5298561at2"/>
<dbReference type="Pfam" id="PF13511">
    <property type="entry name" value="DUF4124"/>
    <property type="match status" value="1"/>
</dbReference>
<feature type="compositionally biased region" description="Low complexity" evidence="1">
    <location>
        <begin position="55"/>
        <end position="68"/>
    </location>
</feature>
<feature type="domain" description="DUF4124" evidence="3">
    <location>
        <begin position="11"/>
        <end position="75"/>
    </location>
</feature>
<dbReference type="AlphaFoldDB" id="A0A4Y9SUH8"/>
<gene>
    <name evidence="4" type="ORF">E4L98_02515</name>
</gene>
<dbReference type="Proteomes" id="UP000297729">
    <property type="component" value="Unassembled WGS sequence"/>
</dbReference>
<organism evidence="4 5">
    <name type="scientific">Duganella callida</name>
    <dbReference type="NCBI Taxonomy" id="2561932"/>
    <lineage>
        <taxon>Bacteria</taxon>
        <taxon>Pseudomonadati</taxon>
        <taxon>Pseudomonadota</taxon>
        <taxon>Betaproteobacteria</taxon>
        <taxon>Burkholderiales</taxon>
        <taxon>Oxalobacteraceae</taxon>
        <taxon>Telluria group</taxon>
        <taxon>Duganella</taxon>
    </lineage>
</organism>
<evidence type="ECO:0000313" key="5">
    <source>
        <dbReference type="Proteomes" id="UP000297729"/>
    </source>
</evidence>
<feature type="signal peptide" evidence="2">
    <location>
        <begin position="1"/>
        <end position="21"/>
    </location>
</feature>
<reference evidence="4 5" key="1">
    <citation type="submission" date="2019-03" db="EMBL/GenBank/DDBJ databases">
        <title>Draft Genome Sequence of Duganella callidus sp. nov., a Novel Duganella Species Isolated from Cultivated Soil.</title>
        <authorList>
            <person name="Raths R."/>
            <person name="Peta V."/>
            <person name="Bucking H."/>
        </authorList>
    </citation>
    <scope>NUCLEOTIDE SEQUENCE [LARGE SCALE GENOMIC DNA]</scope>
    <source>
        <strain evidence="4 5">DN04</strain>
    </source>
</reference>
<evidence type="ECO:0000259" key="3">
    <source>
        <dbReference type="Pfam" id="PF13511"/>
    </source>
</evidence>
<accession>A0A4Y9SUH8</accession>
<evidence type="ECO:0000313" key="4">
    <source>
        <dbReference type="EMBL" id="TFW30281.1"/>
    </source>
</evidence>